<evidence type="ECO:0000313" key="3">
    <source>
        <dbReference type="Proteomes" id="UP000683925"/>
    </source>
</evidence>
<dbReference type="OrthoDB" id="313277at2759"/>
<gene>
    <name evidence="2" type="ORF">POCTA_138.1.T0600212</name>
</gene>
<organism evidence="2 3">
    <name type="scientific">Paramecium octaurelia</name>
    <dbReference type="NCBI Taxonomy" id="43137"/>
    <lineage>
        <taxon>Eukaryota</taxon>
        <taxon>Sar</taxon>
        <taxon>Alveolata</taxon>
        <taxon>Ciliophora</taxon>
        <taxon>Intramacronucleata</taxon>
        <taxon>Oligohymenophorea</taxon>
        <taxon>Peniculida</taxon>
        <taxon>Parameciidae</taxon>
        <taxon>Paramecium</taxon>
    </lineage>
</organism>
<dbReference type="EMBL" id="CAJJDP010000059">
    <property type="protein sequence ID" value="CAD8172629.1"/>
    <property type="molecule type" value="Genomic_DNA"/>
</dbReference>
<evidence type="ECO:0000313" key="2">
    <source>
        <dbReference type="EMBL" id="CAD8172629.1"/>
    </source>
</evidence>
<keyword evidence="3" id="KW-1185">Reference proteome</keyword>
<proteinExistence type="predicted"/>
<protein>
    <submittedName>
        <fullName evidence="2">Uncharacterized protein</fullName>
    </submittedName>
</protein>
<reference evidence="2" key="1">
    <citation type="submission" date="2021-01" db="EMBL/GenBank/DDBJ databases">
        <authorList>
            <consortium name="Genoscope - CEA"/>
            <person name="William W."/>
        </authorList>
    </citation>
    <scope>NUCLEOTIDE SEQUENCE</scope>
</reference>
<sequence length="369" mass="44358">MLHLLQDQLFSKKSRYKQDQRNSRNNEGLGFNQIQFKSSQDQYNRNNREDNRRQNRHQQNKYHDQWNQGRTNYYQNYFNDNKNFNQRKQYRSRNDEFMKQPIYVIKDQQLEQQAPQQQQQSQTQPTLQNDTINLQIQDSQIERKFNNKVKVHVKYNISINNNDSNSNNNNNLQNGNLNIQLNNSNNKKYNTINRLQYIKLIKSKLKIRLIKFKKSNNNIPHLKKYKKLLKNSKKFQPKLFNNCLKCCNTAISNKSSSYTIIINSITKKRDNNTLTFQEYNYQQDQMKFCENDVQGPQQQGNQTVQYQQKQSKPMCQVPLLAQFLIYANNCTQTNLFPLTMVFIYNRLLNLNNAFEQLRQIALNYEQQKQ</sequence>
<accession>A0A8S1V9G1</accession>
<dbReference type="AlphaFoldDB" id="A0A8S1V9G1"/>
<evidence type="ECO:0000256" key="1">
    <source>
        <dbReference type="SAM" id="MobiDB-lite"/>
    </source>
</evidence>
<name>A0A8S1V9G1_PAROT</name>
<comment type="caution">
    <text evidence="2">The sequence shown here is derived from an EMBL/GenBank/DDBJ whole genome shotgun (WGS) entry which is preliminary data.</text>
</comment>
<feature type="region of interest" description="Disordered" evidence="1">
    <location>
        <begin position="39"/>
        <end position="67"/>
    </location>
</feature>
<dbReference type="Proteomes" id="UP000683925">
    <property type="component" value="Unassembled WGS sequence"/>
</dbReference>